<dbReference type="RefSeq" id="WP_256505155.1">
    <property type="nucleotide sequence ID" value="NZ_CP101740.1"/>
</dbReference>
<dbReference type="Proteomes" id="UP001058533">
    <property type="component" value="Chromosome"/>
</dbReference>
<organism evidence="2 3">
    <name type="scientific">Sphingomonas qomolangmaensis</name>
    <dbReference type="NCBI Taxonomy" id="2918765"/>
    <lineage>
        <taxon>Bacteria</taxon>
        <taxon>Pseudomonadati</taxon>
        <taxon>Pseudomonadota</taxon>
        <taxon>Alphaproteobacteria</taxon>
        <taxon>Sphingomonadales</taxon>
        <taxon>Sphingomonadaceae</taxon>
        <taxon>Sphingomonas</taxon>
    </lineage>
</organism>
<keyword evidence="1" id="KW-1133">Transmembrane helix</keyword>
<keyword evidence="1" id="KW-0812">Transmembrane</keyword>
<keyword evidence="3" id="KW-1185">Reference proteome</keyword>
<keyword evidence="1" id="KW-0472">Membrane</keyword>
<evidence type="ECO:0000313" key="3">
    <source>
        <dbReference type="Proteomes" id="UP001058533"/>
    </source>
</evidence>
<reference evidence="2" key="1">
    <citation type="submission" date="2022-07" db="EMBL/GenBank/DDBJ databases">
        <title>Sphingomonas sp. nov., a novel bacterium isolated from the north slope of the Mount Everest.</title>
        <authorList>
            <person name="Cui X."/>
            <person name="Liu Y."/>
        </authorList>
    </citation>
    <scope>NUCLEOTIDE SEQUENCE</scope>
    <source>
        <strain evidence="2">S5-59</strain>
    </source>
</reference>
<gene>
    <name evidence="2" type="ORF">NMP03_09635</name>
</gene>
<evidence type="ECO:0008006" key="4">
    <source>
        <dbReference type="Google" id="ProtNLM"/>
    </source>
</evidence>
<evidence type="ECO:0000313" key="2">
    <source>
        <dbReference type="EMBL" id="UUL81474.1"/>
    </source>
</evidence>
<proteinExistence type="predicted"/>
<feature type="transmembrane region" description="Helical" evidence="1">
    <location>
        <begin position="96"/>
        <end position="115"/>
    </location>
</feature>
<name>A0ABY5L3E8_9SPHN</name>
<protein>
    <recommendedName>
        <fullName evidence="4">Helix-turn-helix domain-containing protein</fullName>
    </recommendedName>
</protein>
<sequence length="117" mass="12461">MNSVNGSGRGNGSGTDVGAAIVTATAVSRRRVESHFLALHAIGAEDAIEYAPPGPAERREFEALQARGVIRTAAPGNYWFDLSRLDAQDAARRRKWVPIVLSVAVGAAILALIFYRG</sequence>
<accession>A0ABY5L3E8</accession>
<dbReference type="EMBL" id="CP101740">
    <property type="protein sequence ID" value="UUL81474.1"/>
    <property type="molecule type" value="Genomic_DNA"/>
</dbReference>
<evidence type="ECO:0000256" key="1">
    <source>
        <dbReference type="SAM" id="Phobius"/>
    </source>
</evidence>